<dbReference type="Proteomes" id="UP000433788">
    <property type="component" value="Unassembled WGS sequence"/>
</dbReference>
<dbReference type="InterPro" id="IPR050789">
    <property type="entry name" value="Diverse_Enzym_Activities"/>
</dbReference>
<feature type="chain" id="PRO_5026706242" evidence="1">
    <location>
        <begin position="21"/>
        <end position="326"/>
    </location>
</feature>
<keyword evidence="1" id="KW-0732">Signal</keyword>
<dbReference type="InterPro" id="IPR012338">
    <property type="entry name" value="Beta-lactam/transpept-like"/>
</dbReference>
<dbReference type="Pfam" id="PF00144">
    <property type="entry name" value="Beta-lactamase"/>
    <property type="match status" value="1"/>
</dbReference>
<dbReference type="GO" id="GO:0016787">
    <property type="term" value="F:hydrolase activity"/>
    <property type="evidence" value="ECO:0007669"/>
    <property type="project" value="UniProtKB-KW"/>
</dbReference>
<evidence type="ECO:0000256" key="1">
    <source>
        <dbReference type="SAM" id="SignalP"/>
    </source>
</evidence>
<organism evidence="3 4">
    <name type="scientific">Spiribacter salilacus</name>
    <dbReference type="NCBI Taxonomy" id="2664894"/>
    <lineage>
        <taxon>Bacteria</taxon>
        <taxon>Pseudomonadati</taxon>
        <taxon>Pseudomonadota</taxon>
        <taxon>Gammaproteobacteria</taxon>
        <taxon>Chromatiales</taxon>
        <taxon>Ectothiorhodospiraceae</taxon>
        <taxon>Spiribacter</taxon>
    </lineage>
</organism>
<proteinExistence type="predicted"/>
<accession>A0A6N7QQX8</accession>
<name>A0A6N7QQX8_9GAMM</name>
<feature type="signal peptide" evidence="1">
    <location>
        <begin position="1"/>
        <end position="20"/>
    </location>
</feature>
<dbReference type="Gene3D" id="3.40.710.10">
    <property type="entry name" value="DD-peptidase/beta-lactamase superfamily"/>
    <property type="match status" value="1"/>
</dbReference>
<keyword evidence="3" id="KW-0378">Hydrolase</keyword>
<evidence type="ECO:0000313" key="3">
    <source>
        <dbReference type="EMBL" id="MRH77578.1"/>
    </source>
</evidence>
<dbReference type="EMBL" id="WJPP01000001">
    <property type="protein sequence ID" value="MRH77578.1"/>
    <property type="molecule type" value="Genomic_DNA"/>
</dbReference>
<comment type="caution">
    <text evidence="3">The sequence shown here is derived from an EMBL/GenBank/DDBJ whole genome shotgun (WGS) entry which is preliminary data.</text>
</comment>
<reference evidence="3 4" key="1">
    <citation type="submission" date="2019-11" db="EMBL/GenBank/DDBJ databases">
        <authorList>
            <person name="Zhang X.Y."/>
        </authorList>
    </citation>
    <scope>NUCLEOTIDE SEQUENCE [LARGE SCALE GENOMIC DNA]</scope>
    <source>
        <strain evidence="3 4">C176</strain>
    </source>
</reference>
<dbReference type="InterPro" id="IPR001466">
    <property type="entry name" value="Beta-lactam-related"/>
</dbReference>
<dbReference type="PANTHER" id="PTHR43283:SF7">
    <property type="entry name" value="BETA-LACTAMASE-RELATED DOMAIN-CONTAINING PROTEIN"/>
    <property type="match status" value="1"/>
</dbReference>
<protein>
    <submittedName>
        <fullName evidence="3">Serine hydrolase</fullName>
    </submittedName>
</protein>
<evidence type="ECO:0000259" key="2">
    <source>
        <dbReference type="Pfam" id="PF00144"/>
    </source>
</evidence>
<dbReference type="SUPFAM" id="SSF56601">
    <property type="entry name" value="beta-lactamase/transpeptidase-like"/>
    <property type="match status" value="1"/>
</dbReference>
<dbReference type="RefSeq" id="WP_153718618.1">
    <property type="nucleotide sequence ID" value="NZ_WJPP01000001.1"/>
</dbReference>
<gene>
    <name evidence="3" type="ORF">GH984_02540</name>
</gene>
<sequence>MKYGAFIFLSWILLATPAVASECRANLPEMPFDSLRTLHIAIDGEVVVANGYRGVSPTAAANVKSVSKTLMGAMVGAAIAKGVISDVNARVADLLPDALPADPDPRLSHLTVSHLLSMQSGLRRTSGQNYGAWVASNDWTRSALGQPVEQAPGGQMRYSTGNTHVLSAILEAQAGQASYALANEWLAPADIRVADWMTSPEGVAFGGNQIAMRPEALIALGELYRNDGVAPNGQRLLPEGWVTESWQVRAHSRWTGDGYGYGWFTRSFAGYAGYYGWGYGGQMLYVIPDLAMTVAITSDTNRPSGRTGYRDALHDYVANLIRVGVC</sequence>
<dbReference type="PANTHER" id="PTHR43283">
    <property type="entry name" value="BETA-LACTAMASE-RELATED"/>
    <property type="match status" value="1"/>
</dbReference>
<keyword evidence="4" id="KW-1185">Reference proteome</keyword>
<evidence type="ECO:0000313" key="4">
    <source>
        <dbReference type="Proteomes" id="UP000433788"/>
    </source>
</evidence>
<feature type="domain" description="Beta-lactamase-related" evidence="2">
    <location>
        <begin position="38"/>
        <end position="310"/>
    </location>
</feature>
<dbReference type="AlphaFoldDB" id="A0A6N7QQX8"/>